<dbReference type="Proteomes" id="UP000030960">
    <property type="component" value="Unassembled WGS sequence"/>
</dbReference>
<proteinExistence type="predicted"/>
<dbReference type="RefSeq" id="WP_043145712.1">
    <property type="nucleotide sequence ID" value="NZ_BMGQ01000004.1"/>
</dbReference>
<dbReference type="PATRIC" id="fig|1515334.3.peg.4766"/>
<name>A0A0B3RV90_9RHOB</name>
<dbReference type="SUPFAM" id="SSF53850">
    <property type="entry name" value="Periplasmic binding protein-like II"/>
    <property type="match status" value="1"/>
</dbReference>
<reference evidence="5 6" key="1">
    <citation type="submission" date="2014-10" db="EMBL/GenBank/DDBJ databases">
        <title>Genome sequence of Ponticoccus sp. strain UMTAT08 isolated from clonal culture of toxic dinoflagellate Alexandrium tamiyavanichii.</title>
        <authorList>
            <person name="Gan H.Y."/>
            <person name="Muhd D.-D."/>
            <person name="Mohd Noor M.E."/>
            <person name="Yeong Y.S."/>
            <person name="Usup G."/>
        </authorList>
    </citation>
    <scope>NUCLEOTIDE SEQUENCE [LARGE SCALE GENOMIC DNA]</scope>
    <source>
        <strain evidence="5 6">UMTAT08</strain>
    </source>
</reference>
<dbReference type="EMBL" id="JSUQ01000023">
    <property type="protein sequence ID" value="KHQ50668.1"/>
    <property type="molecule type" value="Genomic_DNA"/>
</dbReference>
<dbReference type="NCBIfam" id="TIGR01409">
    <property type="entry name" value="TAT_signal_seq"/>
    <property type="match status" value="1"/>
</dbReference>
<dbReference type="OrthoDB" id="6776301at2"/>
<keyword evidence="3" id="KW-0732">Signal</keyword>
<dbReference type="GeneID" id="66503619"/>
<dbReference type="GO" id="GO:0042597">
    <property type="term" value="C:periplasmic space"/>
    <property type="evidence" value="ECO:0007669"/>
    <property type="project" value="UniProtKB-SubCell"/>
</dbReference>
<keyword evidence="4" id="KW-0574">Periplasm</keyword>
<evidence type="ECO:0000256" key="4">
    <source>
        <dbReference type="ARBA" id="ARBA00022764"/>
    </source>
</evidence>
<dbReference type="GO" id="GO:0015846">
    <property type="term" value="P:polyamine transport"/>
    <property type="evidence" value="ECO:0007669"/>
    <property type="project" value="InterPro"/>
</dbReference>
<evidence type="ECO:0000256" key="3">
    <source>
        <dbReference type="ARBA" id="ARBA00022729"/>
    </source>
</evidence>
<dbReference type="STRING" id="561184.SAMN05216376_11958"/>
<evidence type="ECO:0000256" key="1">
    <source>
        <dbReference type="ARBA" id="ARBA00004418"/>
    </source>
</evidence>
<dbReference type="InterPro" id="IPR006311">
    <property type="entry name" value="TAT_signal"/>
</dbReference>
<sequence length="369" mass="40891">MTKLILNRRRFLGTAAATGAALASPAYLRRASAQSGGEVNIWTYNNFVPEAFKEQFEAETGIKVNVRLVDDQGKQFNLLAAEQPNPTVDIMTVAGHRFLQFIDSELLAPLDTDRLTNWNKINPTFSESDWSTINGNKWGAPILSGMEVLSYNSEIVSEEEALTWDTLFSEKYKGQTAYIIQDMMSIVMLMKGYDGNMVAYLDDPDKAAEIVEEAKQFLIEKKPLVRKYYDGGAEFQQMMVNQDIVLGHSWNGPAAALINDGFPLGMAIPREGSYGFVYTYNIANNAPNADNAYTFLDAILSSPEIGAAMTKASGFISTYKDASNYLTDLEKKSTSFPDEQLANLQFFRAEANEMKYGLVDPAVEAIKAA</sequence>
<dbReference type="PROSITE" id="PS51318">
    <property type="entry name" value="TAT"/>
    <property type="match status" value="1"/>
</dbReference>
<evidence type="ECO:0000313" key="6">
    <source>
        <dbReference type="Proteomes" id="UP000030960"/>
    </source>
</evidence>
<accession>A0A225Q5I9</accession>
<dbReference type="GO" id="GO:0019808">
    <property type="term" value="F:polyamine binding"/>
    <property type="evidence" value="ECO:0007669"/>
    <property type="project" value="InterPro"/>
</dbReference>
<evidence type="ECO:0000313" key="5">
    <source>
        <dbReference type="EMBL" id="KHQ50668.1"/>
    </source>
</evidence>
<protein>
    <submittedName>
        <fullName evidence="5">Extracellular solute-binding protein family 1</fullName>
    </submittedName>
</protein>
<dbReference type="AlphaFoldDB" id="A0A0B3RV90"/>
<dbReference type="PRINTS" id="PR00909">
    <property type="entry name" value="SPERMDNBNDNG"/>
</dbReference>
<evidence type="ECO:0000256" key="2">
    <source>
        <dbReference type="ARBA" id="ARBA00022448"/>
    </source>
</evidence>
<accession>A0A0B3RV90</accession>
<comment type="subcellular location">
    <subcellularLocation>
        <location evidence="1">Periplasm</location>
    </subcellularLocation>
</comment>
<dbReference type="Pfam" id="PF13416">
    <property type="entry name" value="SBP_bac_8"/>
    <property type="match status" value="1"/>
</dbReference>
<keyword evidence="2" id="KW-0813">Transport</keyword>
<dbReference type="InterPro" id="IPR019546">
    <property type="entry name" value="TAT_signal_bac_arc"/>
</dbReference>
<dbReference type="Gene3D" id="3.40.190.10">
    <property type="entry name" value="Periplasmic binding protein-like II"/>
    <property type="match status" value="2"/>
</dbReference>
<gene>
    <name evidence="5" type="ORF">OA50_04737</name>
</gene>
<comment type="caution">
    <text evidence="5">The sequence shown here is derived from an EMBL/GenBank/DDBJ whole genome shotgun (WGS) entry which is preliminary data.</text>
</comment>
<accession>A0A225PIN7</accession>
<dbReference type="InterPro" id="IPR006059">
    <property type="entry name" value="SBP"/>
</dbReference>
<dbReference type="PANTHER" id="PTHR30222">
    <property type="entry name" value="SPERMIDINE/PUTRESCINE-BINDING PERIPLASMIC PROTEIN"/>
    <property type="match status" value="1"/>
</dbReference>
<keyword evidence="6" id="KW-1185">Reference proteome</keyword>
<organism evidence="5 6">
    <name type="scientific">Mameliella alba</name>
    <dbReference type="NCBI Taxonomy" id="561184"/>
    <lineage>
        <taxon>Bacteria</taxon>
        <taxon>Pseudomonadati</taxon>
        <taxon>Pseudomonadota</taxon>
        <taxon>Alphaproteobacteria</taxon>
        <taxon>Rhodobacterales</taxon>
        <taxon>Roseobacteraceae</taxon>
        <taxon>Mameliella</taxon>
    </lineage>
</organism>
<dbReference type="SMR" id="A0A0B3RV90"/>
<dbReference type="InterPro" id="IPR001188">
    <property type="entry name" value="Sperm_putr-bd"/>
</dbReference>
<dbReference type="PANTHER" id="PTHR30222:SF17">
    <property type="entry name" value="SPERMIDINE_PUTRESCINE-BINDING PERIPLASMIC PROTEIN"/>
    <property type="match status" value="1"/>
</dbReference>